<feature type="non-terminal residue" evidence="1">
    <location>
        <position position="1"/>
    </location>
</feature>
<dbReference type="Proteomes" id="UP000023152">
    <property type="component" value="Unassembled WGS sequence"/>
</dbReference>
<dbReference type="EMBL" id="ASPP01048727">
    <property type="protein sequence ID" value="ETN97753.1"/>
    <property type="molecule type" value="Genomic_DNA"/>
</dbReference>
<protein>
    <submittedName>
        <fullName evidence="1">Uncharacterized protein</fullName>
    </submittedName>
</protein>
<dbReference type="AlphaFoldDB" id="X6L8I5"/>
<name>X6L8I5_RETFI</name>
<keyword evidence="2" id="KW-1185">Reference proteome</keyword>
<comment type="caution">
    <text evidence="1">The sequence shown here is derived from an EMBL/GenBank/DDBJ whole genome shotgun (WGS) entry which is preliminary data.</text>
</comment>
<evidence type="ECO:0000313" key="2">
    <source>
        <dbReference type="Proteomes" id="UP000023152"/>
    </source>
</evidence>
<organism evidence="1 2">
    <name type="scientific">Reticulomyxa filosa</name>
    <dbReference type="NCBI Taxonomy" id="46433"/>
    <lineage>
        <taxon>Eukaryota</taxon>
        <taxon>Sar</taxon>
        <taxon>Rhizaria</taxon>
        <taxon>Retaria</taxon>
        <taxon>Foraminifera</taxon>
        <taxon>Monothalamids</taxon>
        <taxon>Reticulomyxidae</taxon>
        <taxon>Reticulomyxa</taxon>
    </lineage>
</organism>
<reference evidence="1 2" key="1">
    <citation type="journal article" date="2013" name="Curr. Biol.">
        <title>The Genome of the Foraminiferan Reticulomyxa filosa.</title>
        <authorList>
            <person name="Glockner G."/>
            <person name="Hulsmann N."/>
            <person name="Schleicher M."/>
            <person name="Noegel A.A."/>
            <person name="Eichinger L."/>
            <person name="Gallinger C."/>
            <person name="Pawlowski J."/>
            <person name="Sierra R."/>
            <person name="Euteneuer U."/>
            <person name="Pillet L."/>
            <person name="Moustafa A."/>
            <person name="Platzer M."/>
            <person name="Groth M."/>
            <person name="Szafranski K."/>
            <person name="Schliwa M."/>
        </authorList>
    </citation>
    <scope>NUCLEOTIDE SEQUENCE [LARGE SCALE GENOMIC DNA]</scope>
</reference>
<accession>X6L8I5</accession>
<evidence type="ECO:0000313" key="1">
    <source>
        <dbReference type="EMBL" id="ETN97753.1"/>
    </source>
</evidence>
<sequence>NDNMDVDTNGARQIAIKRKQPDSGLTDNVMKKSKLQSSTLQVAVHSSSLQQNEEKKIEEVIFENVEKGYESATAIHVFQRSNDCRYARNTFSGNFRTLFVHFAVDVNEQQLNQLAIHESENEIKETLDYGTRGKKIP</sequence>
<proteinExistence type="predicted"/>
<gene>
    <name evidence="1" type="ORF">RFI_39773</name>
</gene>